<dbReference type="EMBL" id="FUYM01000003">
    <property type="protein sequence ID" value="SKB54130.1"/>
    <property type="molecule type" value="Genomic_DNA"/>
</dbReference>
<sequence>MTGGDGSRTGGCLCGKIRYRLASAPFDPGYCHCRMCQRFAGAPVMAFASVPLADFRVEKGDPIRYRSSDVGERWFCPDCGSSLAMRVDHAPELIDFTMATLDDPTWLPPAFHIWRESRIGWFDTIDALPRHERERPAADDPRQAAIWIDQRAAAGQ</sequence>
<organism evidence="6 7">
    <name type="scientific">Rhizorhabdus histidinilytica</name>
    <dbReference type="NCBI Taxonomy" id="439228"/>
    <lineage>
        <taxon>Bacteria</taxon>
        <taxon>Pseudomonadati</taxon>
        <taxon>Pseudomonadota</taxon>
        <taxon>Alphaproteobacteria</taxon>
        <taxon>Sphingomonadales</taxon>
        <taxon>Sphingomonadaceae</taxon>
        <taxon>Rhizorhabdus</taxon>
    </lineage>
</organism>
<keyword evidence="2" id="KW-0479">Metal-binding</keyword>
<dbReference type="InterPro" id="IPR006913">
    <property type="entry name" value="CENP-V/GFA"/>
</dbReference>
<dbReference type="SUPFAM" id="SSF51316">
    <property type="entry name" value="Mss4-like"/>
    <property type="match status" value="1"/>
</dbReference>
<dbReference type="Gene3D" id="3.90.1590.10">
    <property type="entry name" value="glutathione-dependent formaldehyde- activating enzyme (gfa)"/>
    <property type="match status" value="1"/>
</dbReference>
<evidence type="ECO:0000256" key="1">
    <source>
        <dbReference type="ARBA" id="ARBA00005495"/>
    </source>
</evidence>
<dbReference type="PANTHER" id="PTHR33337:SF40">
    <property type="entry name" value="CENP-V_GFA DOMAIN-CONTAINING PROTEIN-RELATED"/>
    <property type="match status" value="1"/>
</dbReference>
<keyword evidence="4" id="KW-0456">Lyase</keyword>
<evidence type="ECO:0000259" key="5">
    <source>
        <dbReference type="PROSITE" id="PS51891"/>
    </source>
</evidence>
<keyword evidence="7" id="KW-1185">Reference proteome</keyword>
<comment type="similarity">
    <text evidence="1">Belongs to the Gfa family.</text>
</comment>
<gene>
    <name evidence="6" type="ORF">SAMN06295920_103567</name>
</gene>
<evidence type="ECO:0000313" key="7">
    <source>
        <dbReference type="Proteomes" id="UP000189818"/>
    </source>
</evidence>
<name>A0A1T5C4Q3_9SPHN</name>
<evidence type="ECO:0000256" key="4">
    <source>
        <dbReference type="ARBA" id="ARBA00023239"/>
    </source>
</evidence>
<evidence type="ECO:0000256" key="3">
    <source>
        <dbReference type="ARBA" id="ARBA00022833"/>
    </source>
</evidence>
<feature type="domain" description="CENP-V/GFA" evidence="5">
    <location>
        <begin position="8"/>
        <end position="107"/>
    </location>
</feature>
<protein>
    <submittedName>
        <fullName evidence="6">Uncharacterized conserved protein</fullName>
    </submittedName>
</protein>
<evidence type="ECO:0000256" key="2">
    <source>
        <dbReference type="ARBA" id="ARBA00022723"/>
    </source>
</evidence>
<keyword evidence="3" id="KW-0862">Zinc</keyword>
<dbReference type="Proteomes" id="UP000189818">
    <property type="component" value="Unassembled WGS sequence"/>
</dbReference>
<reference evidence="7" key="1">
    <citation type="submission" date="2017-02" db="EMBL/GenBank/DDBJ databases">
        <authorList>
            <person name="Varghese N."/>
            <person name="Submissions S."/>
        </authorList>
    </citation>
    <scope>NUCLEOTIDE SEQUENCE [LARGE SCALE GENOMIC DNA]</scope>
    <source>
        <strain evidence="7">UM2</strain>
    </source>
</reference>
<dbReference type="PANTHER" id="PTHR33337">
    <property type="entry name" value="GFA DOMAIN-CONTAINING PROTEIN"/>
    <property type="match status" value="1"/>
</dbReference>
<dbReference type="PROSITE" id="PS51891">
    <property type="entry name" value="CENP_V_GFA"/>
    <property type="match status" value="1"/>
</dbReference>
<dbReference type="GO" id="GO:0016846">
    <property type="term" value="F:carbon-sulfur lyase activity"/>
    <property type="evidence" value="ECO:0007669"/>
    <property type="project" value="InterPro"/>
</dbReference>
<dbReference type="Pfam" id="PF04828">
    <property type="entry name" value="GFA"/>
    <property type="match status" value="1"/>
</dbReference>
<accession>A0A1T5C4Q3</accession>
<dbReference type="STRING" id="439228.SAMN06295920_103567"/>
<evidence type="ECO:0000313" key="6">
    <source>
        <dbReference type="EMBL" id="SKB54130.1"/>
    </source>
</evidence>
<proteinExistence type="inferred from homology"/>
<dbReference type="AlphaFoldDB" id="A0A1T5C4Q3"/>
<dbReference type="RefSeq" id="WP_079647876.1">
    <property type="nucleotide sequence ID" value="NZ_FUYM01000003.1"/>
</dbReference>
<dbReference type="InterPro" id="IPR011057">
    <property type="entry name" value="Mss4-like_sf"/>
</dbReference>
<dbReference type="GO" id="GO:0046872">
    <property type="term" value="F:metal ion binding"/>
    <property type="evidence" value="ECO:0007669"/>
    <property type="project" value="UniProtKB-KW"/>
</dbReference>